<keyword evidence="1" id="KW-1133">Transmembrane helix</keyword>
<evidence type="ECO:0000313" key="2">
    <source>
        <dbReference type="EMBL" id="EDZ63948.1"/>
    </source>
</evidence>
<keyword evidence="3" id="KW-1185">Reference proteome</keyword>
<feature type="transmembrane region" description="Helical" evidence="1">
    <location>
        <begin position="40"/>
        <end position="60"/>
    </location>
</feature>
<reference evidence="3" key="1">
    <citation type="journal article" date="2012" name="Stand. Genomic Sci.">
        <title>Genome sequence of strain HIMB624, a cultured representative from the OM43 clade of marine Betaproteobacteria.</title>
        <authorList>
            <person name="Huggett M.J."/>
            <person name="Hayakawa D.H."/>
            <person name="Rappe M.S."/>
        </authorList>
    </citation>
    <scope>NUCLEOTIDE SEQUENCE [LARGE SCALE GENOMIC DNA]</scope>
    <source>
        <strain evidence="3">KB13</strain>
    </source>
</reference>
<evidence type="ECO:0008006" key="4">
    <source>
        <dbReference type="Google" id="ProtNLM"/>
    </source>
</evidence>
<keyword evidence="1" id="KW-0472">Membrane</keyword>
<accession>B6BU14</accession>
<evidence type="ECO:0000313" key="3">
    <source>
        <dbReference type="Proteomes" id="UP000004188"/>
    </source>
</evidence>
<keyword evidence="1" id="KW-0812">Transmembrane</keyword>
<dbReference type="Proteomes" id="UP000004188">
    <property type="component" value="Unassembled WGS sequence"/>
</dbReference>
<organism evidence="2 3">
    <name type="scientific">beta proteobacterium KB13</name>
    <dbReference type="NCBI Taxonomy" id="314607"/>
    <lineage>
        <taxon>Bacteria</taxon>
        <taxon>Pseudomonadati</taxon>
        <taxon>Pseudomonadota</taxon>
        <taxon>Betaproteobacteria</taxon>
        <taxon>Nitrosomonadales</taxon>
        <taxon>OM43 clade</taxon>
    </lineage>
</organism>
<name>B6BU14_9PROT</name>
<proteinExistence type="predicted"/>
<feature type="transmembrane region" description="Helical" evidence="1">
    <location>
        <begin position="18"/>
        <end position="34"/>
    </location>
</feature>
<dbReference type="EMBL" id="DS995299">
    <property type="protein sequence ID" value="EDZ63948.1"/>
    <property type="molecule type" value="Genomic_DNA"/>
</dbReference>
<evidence type="ECO:0000256" key="1">
    <source>
        <dbReference type="SAM" id="Phobius"/>
    </source>
</evidence>
<protein>
    <recommendedName>
        <fullName evidence="4">AI-2E family transporter</fullName>
    </recommendedName>
</protein>
<sequence length="96" mass="11456">MQKIITEIKNSQTTWRKSFYAALVIAVVLFFFRDRFMAEFWIAMLAAFNFFILLNIPKITFFADESRKEGKYFTVIFLVMMFMVNYFGLVFISEIS</sequence>
<dbReference type="AlphaFoldDB" id="B6BU14"/>
<dbReference type="HOGENOM" id="CLU_2354140_0_0_4"/>
<gene>
    <name evidence="2" type="ORF">KB13_79</name>
</gene>
<feature type="transmembrane region" description="Helical" evidence="1">
    <location>
        <begin position="72"/>
        <end position="92"/>
    </location>
</feature>